<feature type="region of interest" description="Disordered" evidence="7">
    <location>
        <begin position="174"/>
        <end position="235"/>
    </location>
</feature>
<evidence type="ECO:0000313" key="10">
    <source>
        <dbReference type="Proteomes" id="UP000632138"/>
    </source>
</evidence>
<feature type="transmembrane region" description="Helical" evidence="8">
    <location>
        <begin position="40"/>
        <end position="62"/>
    </location>
</feature>
<feature type="transmembrane region" description="Helical" evidence="8">
    <location>
        <begin position="93"/>
        <end position="115"/>
    </location>
</feature>
<evidence type="ECO:0000256" key="1">
    <source>
        <dbReference type="ARBA" id="ARBA00004127"/>
    </source>
</evidence>
<dbReference type="RefSeq" id="WP_203374888.1">
    <property type="nucleotide sequence ID" value="NZ_JAENHP010000001.1"/>
</dbReference>
<dbReference type="PANTHER" id="PTHR23514">
    <property type="entry name" value="BYPASS OF STOP CODON PROTEIN 6"/>
    <property type="match status" value="1"/>
</dbReference>
<organism evidence="9 10">
    <name type="scientific">Paractinoplanes ovalisporus</name>
    <dbReference type="NCBI Taxonomy" id="2810368"/>
    <lineage>
        <taxon>Bacteria</taxon>
        <taxon>Bacillati</taxon>
        <taxon>Actinomycetota</taxon>
        <taxon>Actinomycetes</taxon>
        <taxon>Micromonosporales</taxon>
        <taxon>Micromonosporaceae</taxon>
        <taxon>Paractinoplanes</taxon>
    </lineage>
</organism>
<dbReference type="SUPFAM" id="SSF103473">
    <property type="entry name" value="MFS general substrate transporter"/>
    <property type="match status" value="1"/>
</dbReference>
<dbReference type="Gene3D" id="1.20.1250.20">
    <property type="entry name" value="MFS general substrate transporter like domains"/>
    <property type="match status" value="1"/>
</dbReference>
<gene>
    <name evidence="9" type="ORF">JIG36_05690</name>
</gene>
<dbReference type="PANTHER" id="PTHR23514:SF3">
    <property type="entry name" value="BYPASS OF STOP CODON PROTEIN 6"/>
    <property type="match status" value="1"/>
</dbReference>
<evidence type="ECO:0000256" key="2">
    <source>
        <dbReference type="ARBA" id="ARBA00008335"/>
    </source>
</evidence>
<reference evidence="9 10" key="1">
    <citation type="submission" date="2021-01" db="EMBL/GenBank/DDBJ databases">
        <title>Actinoplanes sp. nov. LDG1-06 isolated from lichen.</title>
        <authorList>
            <person name="Saeng-In P."/>
            <person name="Phongsopitanun W."/>
            <person name="Kanchanasin P."/>
            <person name="Yuki M."/>
            <person name="Kudo T."/>
            <person name="Ohkuma M."/>
            <person name="Tanasupawat S."/>
        </authorList>
    </citation>
    <scope>NUCLEOTIDE SEQUENCE [LARGE SCALE GENOMIC DNA]</scope>
    <source>
        <strain evidence="9 10">LDG1-06</strain>
    </source>
</reference>
<keyword evidence="10" id="KW-1185">Reference proteome</keyword>
<feature type="transmembrane region" description="Helical" evidence="8">
    <location>
        <begin position="241"/>
        <end position="260"/>
    </location>
</feature>
<feature type="compositionally biased region" description="Low complexity" evidence="7">
    <location>
        <begin position="193"/>
        <end position="212"/>
    </location>
</feature>
<evidence type="ECO:0000256" key="5">
    <source>
        <dbReference type="ARBA" id="ARBA00022989"/>
    </source>
</evidence>
<dbReference type="InterPro" id="IPR036259">
    <property type="entry name" value="MFS_trans_sf"/>
</dbReference>
<keyword evidence="6 8" id="KW-0472">Membrane</keyword>
<dbReference type="InterPro" id="IPR051788">
    <property type="entry name" value="MFS_Transporter"/>
</dbReference>
<feature type="transmembrane region" description="Helical" evidence="8">
    <location>
        <begin position="322"/>
        <end position="345"/>
    </location>
</feature>
<name>A0ABS2A725_9ACTN</name>
<evidence type="ECO:0000256" key="7">
    <source>
        <dbReference type="SAM" id="MobiDB-lite"/>
    </source>
</evidence>
<evidence type="ECO:0000256" key="8">
    <source>
        <dbReference type="SAM" id="Phobius"/>
    </source>
</evidence>
<comment type="similarity">
    <text evidence="2">Belongs to the major facilitator superfamily.</text>
</comment>
<feature type="transmembrane region" description="Helical" evidence="8">
    <location>
        <begin position="127"/>
        <end position="145"/>
    </location>
</feature>
<evidence type="ECO:0000256" key="3">
    <source>
        <dbReference type="ARBA" id="ARBA00022448"/>
    </source>
</evidence>
<evidence type="ECO:0000313" key="9">
    <source>
        <dbReference type="EMBL" id="MBM2615051.1"/>
    </source>
</evidence>
<comment type="subcellular location">
    <subcellularLocation>
        <location evidence="1">Endomembrane system</location>
        <topology evidence="1">Multi-pass membrane protein</topology>
    </subcellularLocation>
</comment>
<feature type="transmembrane region" description="Helical" evidence="8">
    <location>
        <begin position="151"/>
        <end position="168"/>
    </location>
</feature>
<feature type="transmembrane region" description="Helical" evidence="8">
    <location>
        <begin position="9"/>
        <end position="28"/>
    </location>
</feature>
<keyword evidence="4 8" id="KW-0812">Transmembrane</keyword>
<keyword evidence="3" id="KW-0813">Transport</keyword>
<proteinExistence type="inferred from homology"/>
<feature type="transmembrane region" description="Helical" evidence="8">
    <location>
        <begin position="386"/>
        <end position="404"/>
    </location>
</feature>
<protein>
    <submittedName>
        <fullName evidence="9">MFS transporter</fullName>
    </submittedName>
</protein>
<feature type="transmembrane region" description="Helical" evidence="8">
    <location>
        <begin position="297"/>
        <end position="316"/>
    </location>
</feature>
<dbReference type="Pfam" id="PF07690">
    <property type="entry name" value="MFS_1"/>
    <property type="match status" value="1"/>
</dbReference>
<dbReference type="InterPro" id="IPR011701">
    <property type="entry name" value="MFS"/>
</dbReference>
<comment type="caution">
    <text evidence="9">The sequence shown here is derived from an EMBL/GenBank/DDBJ whole genome shotgun (WGS) entry which is preliminary data.</text>
</comment>
<keyword evidence="5 8" id="KW-1133">Transmembrane helix</keyword>
<dbReference type="Proteomes" id="UP000632138">
    <property type="component" value="Unassembled WGS sequence"/>
</dbReference>
<feature type="transmembrane region" description="Helical" evidence="8">
    <location>
        <begin position="69"/>
        <end position="87"/>
    </location>
</feature>
<accession>A0ABS2A725</accession>
<sequence length="416" mass="41052">MRGSDVQAAVAQAAIGVVLTGLGALLVLTARDLDIPVERLAGMSAGVGVGLLAVGAAGPWLLRRGPHPSLRAGAVAMAAGCVVFALAPTLLVAIAGVLLLGAGGAALIMVTPALVTGEDMAVRFTRVIAVGSACALLAPLAIGALDATGVTGRLILLPLVVPLLALAFSRPAHSSEPQPTAAPSTEPHPTEPRPAATSSAAAHTAVTSPASARSITARPTHARGAEPRPGRPRVGSAARRWSGIVLAVSVEFCFTVWAVARLRETGVSPTVAALLGTSFPAGMAIGRLVAAPLLPRIPAVPIGGAITCAAALVVAASQNRAIVTTALVVAGIGVATLYPVTVAALVDTPGLARHHAVSLSTVASGTAILAAPTALAAIAGHTGLRAAFLVTSPLIAAVIAVHGLRRTPVPAADLPA</sequence>
<evidence type="ECO:0000256" key="6">
    <source>
        <dbReference type="ARBA" id="ARBA00023136"/>
    </source>
</evidence>
<feature type="transmembrane region" description="Helical" evidence="8">
    <location>
        <begin position="357"/>
        <end position="380"/>
    </location>
</feature>
<feature type="transmembrane region" description="Helical" evidence="8">
    <location>
        <begin position="272"/>
        <end position="290"/>
    </location>
</feature>
<dbReference type="EMBL" id="JAENHP010000001">
    <property type="protein sequence ID" value="MBM2615051.1"/>
    <property type="molecule type" value="Genomic_DNA"/>
</dbReference>
<evidence type="ECO:0000256" key="4">
    <source>
        <dbReference type="ARBA" id="ARBA00022692"/>
    </source>
</evidence>